<dbReference type="HOGENOM" id="CLU_144072_0_0_4"/>
<keyword evidence="5 6" id="KW-0472">Membrane</keyword>
<reference evidence="8" key="1">
    <citation type="submission" date="2014-12" db="EMBL/GenBank/DDBJ databases">
        <authorList>
            <person name="Salcher M.M."/>
        </authorList>
    </citation>
    <scope>NUCLEOTIDE SEQUENCE [LARGE SCALE GENOMIC DNA]</scope>
    <source>
        <strain evidence="8">MMS-10A-171</strain>
    </source>
</reference>
<sequence length="134" mass="14247">MSDIDEITERMKRFPQIIQKMLSLQVKAAGILTVLVAVVFGKHAGVSALIGSVSVIFGVLLASKIAHKTALSKEPAAIIINVLKAEAVKIFVVLVSLWSAFKFYTALVPFALIAGLVLSAIISGASITKLNEDK</sequence>
<dbReference type="RefSeq" id="WP_052734671.1">
    <property type="nucleotide sequence ID" value="NZ_CP040978.1"/>
</dbReference>
<accession>A0A0D6EXT7</accession>
<feature type="transmembrane region" description="Helical" evidence="6">
    <location>
        <begin position="78"/>
        <end position="101"/>
    </location>
</feature>
<evidence type="ECO:0000256" key="1">
    <source>
        <dbReference type="ARBA" id="ARBA00004651"/>
    </source>
</evidence>
<keyword evidence="3 6" id="KW-0812">Transmembrane</keyword>
<dbReference type="GO" id="GO:0005886">
    <property type="term" value="C:plasma membrane"/>
    <property type="evidence" value="ECO:0007669"/>
    <property type="project" value="UniProtKB-SubCell"/>
</dbReference>
<feature type="transmembrane region" description="Helical" evidence="6">
    <location>
        <begin position="21"/>
        <end position="40"/>
    </location>
</feature>
<evidence type="ECO:0000313" key="8">
    <source>
        <dbReference type="Proteomes" id="UP000064007"/>
    </source>
</evidence>
<dbReference type="STRING" id="1581557.BN1208_1399"/>
<dbReference type="Proteomes" id="UP000064007">
    <property type="component" value="Chromosome 1"/>
</dbReference>
<feature type="transmembrane region" description="Helical" evidence="6">
    <location>
        <begin position="46"/>
        <end position="66"/>
    </location>
</feature>
<evidence type="ECO:0000256" key="3">
    <source>
        <dbReference type="ARBA" id="ARBA00022692"/>
    </source>
</evidence>
<keyword evidence="4 6" id="KW-1133">Transmembrane helix</keyword>
<dbReference type="Pfam" id="PF03899">
    <property type="entry name" value="ATP-synt_I"/>
    <property type="match status" value="1"/>
</dbReference>
<keyword evidence="8" id="KW-1185">Reference proteome</keyword>
<keyword evidence="2" id="KW-1003">Cell membrane</keyword>
<proteinExistence type="predicted"/>
<organism evidence="7 8">
    <name type="scientific">Candidatus Methylopumilus planktonicus</name>
    <dbReference type="NCBI Taxonomy" id="1581557"/>
    <lineage>
        <taxon>Bacteria</taxon>
        <taxon>Pseudomonadati</taxon>
        <taxon>Pseudomonadota</taxon>
        <taxon>Betaproteobacteria</taxon>
        <taxon>Nitrosomonadales</taxon>
        <taxon>Methylophilaceae</taxon>
        <taxon>Candidatus Methylopumilus</taxon>
    </lineage>
</organism>
<evidence type="ECO:0000256" key="5">
    <source>
        <dbReference type="ARBA" id="ARBA00023136"/>
    </source>
</evidence>
<gene>
    <name evidence="7" type="ORF">BN1208_1399</name>
</gene>
<comment type="subcellular location">
    <subcellularLocation>
        <location evidence="1">Cell membrane</location>
        <topology evidence="1">Multi-pass membrane protein</topology>
    </subcellularLocation>
</comment>
<dbReference type="GeneID" id="99990708"/>
<dbReference type="KEGG" id="mbat:BN1208_1399"/>
<dbReference type="EMBL" id="LN827929">
    <property type="protein sequence ID" value="CEZ20279.1"/>
    <property type="molecule type" value="Genomic_DNA"/>
</dbReference>
<evidence type="ECO:0000256" key="6">
    <source>
        <dbReference type="SAM" id="Phobius"/>
    </source>
</evidence>
<evidence type="ECO:0000313" key="7">
    <source>
        <dbReference type="EMBL" id="CEZ20279.1"/>
    </source>
</evidence>
<dbReference type="OrthoDB" id="8538343at2"/>
<protein>
    <submittedName>
        <fullName evidence="7">ATP synthase protein I</fullName>
    </submittedName>
</protein>
<dbReference type="InterPro" id="IPR005598">
    <property type="entry name" value="ATP_synth_I"/>
</dbReference>
<feature type="transmembrane region" description="Helical" evidence="6">
    <location>
        <begin position="107"/>
        <end position="128"/>
    </location>
</feature>
<dbReference type="AlphaFoldDB" id="A0A0D6EXT7"/>
<evidence type="ECO:0000256" key="4">
    <source>
        <dbReference type="ARBA" id="ARBA00022989"/>
    </source>
</evidence>
<evidence type="ECO:0000256" key="2">
    <source>
        <dbReference type="ARBA" id="ARBA00022475"/>
    </source>
</evidence>
<name>A0A0D6EXT7_9PROT</name>